<dbReference type="GO" id="GO:0003977">
    <property type="term" value="F:UDP-N-acetylglucosamine diphosphorylase activity"/>
    <property type="evidence" value="ECO:0007669"/>
    <property type="project" value="UniProtKB-EC"/>
</dbReference>
<comment type="similarity">
    <text evidence="2">In the N-terminal section; belongs to the N-acetylglucosamine-1-phosphate uridyltransferase family.</text>
</comment>
<dbReference type="STRING" id="1802397.A3J43_02210"/>
<sequence>MASLTPSSRIAILAAGKSTRMRSPIPKIFHTLQGQPLVRYVVDAARTANGDRPILVLSPEHRAAVERIFGGEVAYVVQTEQRGTGHAVMSIPSELLAGSQHLVVLYGDQPLLTSPTIRRLIEAHAAAHCPLTMMTTTVPSFEGQYEEFKTFGRVLRQADGTLDRIVEYKDASDGVKAVREVNPGYYCFNITWLYAHLPRLKDENAQKEYYLTDLVGMARREGTTVAVVPIDEPWEGFGVNTPEALVLAEQLLQKRMKT</sequence>
<evidence type="ECO:0000256" key="5">
    <source>
        <dbReference type="ARBA" id="ARBA00023315"/>
    </source>
</evidence>
<dbReference type="PANTHER" id="PTHR43584:SF3">
    <property type="entry name" value="BIFUNCTIONAL PROTEIN GLMU"/>
    <property type="match status" value="1"/>
</dbReference>
<evidence type="ECO:0000256" key="3">
    <source>
        <dbReference type="ARBA" id="ARBA00022679"/>
    </source>
</evidence>
<dbReference type="Proteomes" id="UP000176604">
    <property type="component" value="Unassembled WGS sequence"/>
</dbReference>
<dbReference type="PANTHER" id="PTHR43584">
    <property type="entry name" value="NUCLEOTIDYL TRANSFERASE"/>
    <property type="match status" value="1"/>
</dbReference>
<evidence type="ECO:0000256" key="7">
    <source>
        <dbReference type="ARBA" id="ARBA00048493"/>
    </source>
</evidence>
<evidence type="ECO:0000256" key="2">
    <source>
        <dbReference type="ARBA" id="ARBA00007947"/>
    </source>
</evidence>
<comment type="catalytic activity">
    <reaction evidence="7">
        <text>N-acetyl-alpha-D-glucosamine 1-phosphate + UTP + H(+) = UDP-N-acetyl-alpha-D-glucosamine + diphosphate</text>
        <dbReference type="Rhea" id="RHEA:13509"/>
        <dbReference type="ChEBI" id="CHEBI:15378"/>
        <dbReference type="ChEBI" id="CHEBI:33019"/>
        <dbReference type="ChEBI" id="CHEBI:46398"/>
        <dbReference type="ChEBI" id="CHEBI:57705"/>
        <dbReference type="ChEBI" id="CHEBI:57776"/>
        <dbReference type="EC" id="2.7.7.23"/>
    </reaction>
</comment>
<dbReference type="CDD" id="cd02540">
    <property type="entry name" value="GT2_GlmU_N_bac"/>
    <property type="match status" value="1"/>
</dbReference>
<reference evidence="10 11" key="1">
    <citation type="journal article" date="2016" name="Nat. Commun.">
        <title>Thousands of microbial genomes shed light on interconnected biogeochemical processes in an aquifer system.</title>
        <authorList>
            <person name="Anantharaman K."/>
            <person name="Brown C.T."/>
            <person name="Hug L.A."/>
            <person name="Sharon I."/>
            <person name="Castelle C.J."/>
            <person name="Probst A.J."/>
            <person name="Thomas B.C."/>
            <person name="Singh A."/>
            <person name="Wilkins M.J."/>
            <person name="Karaoz U."/>
            <person name="Brodie E.L."/>
            <person name="Williams K.H."/>
            <person name="Hubbard S.S."/>
            <person name="Banfield J.F."/>
        </authorList>
    </citation>
    <scope>NUCLEOTIDE SEQUENCE [LARGE SCALE GENOMIC DNA]</scope>
</reference>
<evidence type="ECO:0000256" key="8">
    <source>
        <dbReference type="ARBA" id="ARBA00049628"/>
    </source>
</evidence>
<comment type="caution">
    <text evidence="10">The sequence shown here is derived from an EMBL/GenBank/DDBJ whole genome shotgun (WGS) entry which is preliminary data.</text>
</comment>
<dbReference type="SUPFAM" id="SSF53448">
    <property type="entry name" value="Nucleotide-diphospho-sugar transferases"/>
    <property type="match status" value="1"/>
</dbReference>
<dbReference type="InterPro" id="IPR050065">
    <property type="entry name" value="GlmU-like"/>
</dbReference>
<comment type="similarity">
    <text evidence="1">In the C-terminal section; belongs to the transferase hexapeptide repeat family.</text>
</comment>
<evidence type="ECO:0000259" key="9">
    <source>
        <dbReference type="Pfam" id="PF12804"/>
    </source>
</evidence>
<evidence type="ECO:0000256" key="6">
    <source>
        <dbReference type="ARBA" id="ARBA00048247"/>
    </source>
</evidence>
<keyword evidence="3" id="KW-0808">Transferase</keyword>
<dbReference type="InterPro" id="IPR025877">
    <property type="entry name" value="MobA-like_NTP_Trfase"/>
</dbReference>
<evidence type="ECO:0000256" key="4">
    <source>
        <dbReference type="ARBA" id="ARBA00022695"/>
    </source>
</evidence>
<feature type="domain" description="MobA-like NTP transferase" evidence="9">
    <location>
        <begin position="11"/>
        <end position="135"/>
    </location>
</feature>
<evidence type="ECO:0000313" key="11">
    <source>
        <dbReference type="Proteomes" id="UP000176604"/>
    </source>
</evidence>
<comment type="catalytic activity">
    <reaction evidence="6">
        <text>alpha-D-glucosamine 1-phosphate + acetyl-CoA = N-acetyl-alpha-D-glucosamine 1-phosphate + CoA + H(+)</text>
        <dbReference type="Rhea" id="RHEA:13725"/>
        <dbReference type="ChEBI" id="CHEBI:15378"/>
        <dbReference type="ChEBI" id="CHEBI:57287"/>
        <dbReference type="ChEBI" id="CHEBI:57288"/>
        <dbReference type="ChEBI" id="CHEBI:57776"/>
        <dbReference type="ChEBI" id="CHEBI:58516"/>
        <dbReference type="EC" id="2.3.1.157"/>
    </reaction>
</comment>
<dbReference type="Pfam" id="PF12804">
    <property type="entry name" value="NTP_transf_3"/>
    <property type="match status" value="1"/>
</dbReference>
<accession>A0A1F7UKK7</accession>
<keyword evidence="5" id="KW-0012">Acyltransferase</keyword>
<evidence type="ECO:0000313" key="10">
    <source>
        <dbReference type="EMBL" id="OGL78820.1"/>
    </source>
</evidence>
<dbReference type="Gene3D" id="3.90.550.10">
    <property type="entry name" value="Spore Coat Polysaccharide Biosynthesis Protein SpsA, Chain A"/>
    <property type="match status" value="1"/>
</dbReference>
<dbReference type="GO" id="GO:0019134">
    <property type="term" value="F:glucosamine-1-phosphate N-acetyltransferase activity"/>
    <property type="evidence" value="ECO:0007669"/>
    <property type="project" value="UniProtKB-EC"/>
</dbReference>
<proteinExistence type="inferred from homology"/>
<evidence type="ECO:0000256" key="1">
    <source>
        <dbReference type="ARBA" id="ARBA00007707"/>
    </source>
</evidence>
<organism evidence="10 11">
    <name type="scientific">Candidatus Uhrbacteria bacterium RIFCSPHIGHO2_12_FULL_54_23</name>
    <dbReference type="NCBI Taxonomy" id="1802397"/>
    <lineage>
        <taxon>Bacteria</taxon>
        <taxon>Candidatus Uhriibacteriota</taxon>
    </lineage>
</organism>
<protein>
    <recommendedName>
        <fullName evidence="9">MobA-like NTP transferase domain-containing protein</fullName>
    </recommendedName>
</protein>
<gene>
    <name evidence="10" type="ORF">A3J43_02210</name>
</gene>
<name>A0A1F7UKK7_9BACT</name>
<keyword evidence="4" id="KW-0548">Nucleotidyltransferase</keyword>
<dbReference type="EMBL" id="MGEF01000024">
    <property type="protein sequence ID" value="OGL78820.1"/>
    <property type="molecule type" value="Genomic_DNA"/>
</dbReference>
<dbReference type="AlphaFoldDB" id="A0A1F7UKK7"/>
<comment type="function">
    <text evidence="8">Catalyzes the last two sequential reactions in the de novo biosynthetic pathway for UDP-N-acetylglucosamine (UDP-GlcNAc). The C-terminal domain catalyzes the transfer of acetyl group from acetyl coenzyme A to glucosamine-1-phosphate (GlcN-1-P) to produce N-acetylglucosamine-1-phosphate (GlcNAc-1-P), which is converted into UDP-GlcNAc by the transfer of uridine 5-monophosphate (from uridine 5-triphosphate), a reaction catalyzed by the N-terminal domain.</text>
</comment>
<dbReference type="InterPro" id="IPR029044">
    <property type="entry name" value="Nucleotide-diphossugar_trans"/>
</dbReference>